<comment type="caution">
    <text evidence="15">The sequence shown here is derived from an EMBL/GenBank/DDBJ whole genome shotgun (WGS) entry which is preliminary data.</text>
</comment>
<evidence type="ECO:0000256" key="13">
    <source>
        <dbReference type="ARBA" id="ARBA00048889"/>
    </source>
</evidence>
<dbReference type="GO" id="GO:0010189">
    <property type="term" value="P:vitamin E biosynthetic process"/>
    <property type="evidence" value="ECO:0007669"/>
    <property type="project" value="TreeGrafter"/>
</dbReference>
<evidence type="ECO:0000256" key="7">
    <source>
        <dbReference type="ARBA" id="ARBA00022777"/>
    </source>
</evidence>
<proteinExistence type="inferred from homology"/>
<evidence type="ECO:0000313" key="15">
    <source>
        <dbReference type="EMBL" id="KAB1225293.1"/>
    </source>
</evidence>
<evidence type="ECO:0000313" key="16">
    <source>
        <dbReference type="Proteomes" id="UP000516437"/>
    </source>
</evidence>
<feature type="transmembrane region" description="Helical" evidence="14">
    <location>
        <begin position="180"/>
        <end position="197"/>
    </location>
</feature>
<evidence type="ECO:0000256" key="9">
    <source>
        <dbReference type="ARBA" id="ARBA00022989"/>
    </source>
</evidence>
<dbReference type="AlphaFoldDB" id="A0A6A1WKJ5"/>
<feature type="transmembrane region" description="Helical" evidence="14">
    <location>
        <begin position="316"/>
        <end position="334"/>
    </location>
</feature>
<dbReference type="InterPro" id="IPR039606">
    <property type="entry name" value="Phytol/farnesol_kinase"/>
</dbReference>
<evidence type="ECO:0000256" key="14">
    <source>
        <dbReference type="SAM" id="Phobius"/>
    </source>
</evidence>
<dbReference type="GO" id="GO:0031969">
    <property type="term" value="C:chloroplast membrane"/>
    <property type="evidence" value="ECO:0007669"/>
    <property type="project" value="UniProtKB-SubCell"/>
</dbReference>
<keyword evidence="5" id="KW-0808">Transferase</keyword>
<protein>
    <recommendedName>
        <fullName evidence="12">phytol kinase</fullName>
        <ecNumber evidence="12">2.7.1.182</ecNumber>
    </recommendedName>
</protein>
<evidence type="ECO:0000256" key="1">
    <source>
        <dbReference type="ARBA" id="ARBA00004508"/>
    </source>
</evidence>
<keyword evidence="6 14" id="KW-0812">Transmembrane</keyword>
<accession>A0A6A1WKJ5</accession>
<evidence type="ECO:0000256" key="4">
    <source>
        <dbReference type="ARBA" id="ARBA00022640"/>
    </source>
</evidence>
<sequence length="405" mass="44593">MLQKSGFKISSVKCLFFKLGRAVLTTESFELSTNGDSRALILALAVSKLFLEVESSLSPTQTMTLLLRGVPALPSVRSNFYLVRPHVCSISTSSDLPLSSSSSLSPKPLRPALRDRIFYRAPYASLRHPFSSPPTPRAAPGDVLQDAGATAAVLAGAYAFVFSFEYLARRKLIQQNLSRKLVHVFSGLLFMVSWPIFRYPFALYLISLQDSTSTEARYFASLVPLVNCLRLVIHGLSLASDEGLIKSVTREGKPEELLRGPLYYVLVLILCALVFWRESPVGVISLAMMCGGDGVADIIGRRFGSIKLPYNQHKSWAGSISMFIFGFLISIGCASNHHRGYINGMLYYYSIFGYFQLDWAWTVRKVALVSLVATVVESLSTTDVIDDNISVPLVSMAAAFVSFGY</sequence>
<keyword evidence="16" id="KW-1185">Reference proteome</keyword>
<feature type="transmembrane region" description="Helical" evidence="14">
    <location>
        <begin position="257"/>
        <end position="276"/>
    </location>
</feature>
<dbReference type="Proteomes" id="UP000516437">
    <property type="component" value="Chromosome 1"/>
</dbReference>
<evidence type="ECO:0000256" key="5">
    <source>
        <dbReference type="ARBA" id="ARBA00022679"/>
    </source>
</evidence>
<evidence type="ECO:0000256" key="2">
    <source>
        <dbReference type="ARBA" id="ARBA00010794"/>
    </source>
</evidence>
<dbReference type="OrthoDB" id="5673at2759"/>
<evidence type="ECO:0000256" key="6">
    <source>
        <dbReference type="ARBA" id="ARBA00022692"/>
    </source>
</evidence>
<dbReference type="EMBL" id="RXIC02000019">
    <property type="protein sequence ID" value="KAB1225293.1"/>
    <property type="molecule type" value="Genomic_DNA"/>
</dbReference>
<dbReference type="EC" id="2.7.1.182" evidence="12"/>
<dbReference type="PANTHER" id="PTHR32523:SF8">
    <property type="entry name" value="DOLICHOL KINASE"/>
    <property type="match status" value="1"/>
</dbReference>
<keyword evidence="3" id="KW-0150">Chloroplast</keyword>
<keyword evidence="10 14" id="KW-0472">Membrane</keyword>
<keyword evidence="4" id="KW-0934">Plastid</keyword>
<keyword evidence="7 15" id="KW-0418">Kinase</keyword>
<evidence type="ECO:0000256" key="12">
    <source>
        <dbReference type="ARBA" id="ARBA00039024"/>
    </source>
</evidence>
<evidence type="ECO:0000256" key="11">
    <source>
        <dbReference type="ARBA" id="ARBA00024015"/>
    </source>
</evidence>
<evidence type="ECO:0000256" key="3">
    <source>
        <dbReference type="ARBA" id="ARBA00022528"/>
    </source>
</evidence>
<gene>
    <name evidence="15" type="ORF">CJ030_MR1G009004</name>
</gene>
<dbReference type="PANTHER" id="PTHR32523">
    <property type="entry name" value="PHYTOL KINASE 1, CHLOROPLASTIC"/>
    <property type="match status" value="1"/>
</dbReference>
<evidence type="ECO:0000256" key="10">
    <source>
        <dbReference type="ARBA" id="ARBA00023136"/>
    </source>
</evidence>
<evidence type="ECO:0000256" key="8">
    <source>
        <dbReference type="ARBA" id="ARBA00022946"/>
    </source>
</evidence>
<comment type="similarity">
    <text evidence="2">Belongs to the polyprenol kinase family.</text>
</comment>
<organism evidence="15 16">
    <name type="scientific">Morella rubra</name>
    <name type="common">Chinese bayberry</name>
    <dbReference type="NCBI Taxonomy" id="262757"/>
    <lineage>
        <taxon>Eukaryota</taxon>
        <taxon>Viridiplantae</taxon>
        <taxon>Streptophyta</taxon>
        <taxon>Embryophyta</taxon>
        <taxon>Tracheophyta</taxon>
        <taxon>Spermatophyta</taxon>
        <taxon>Magnoliopsida</taxon>
        <taxon>eudicotyledons</taxon>
        <taxon>Gunneridae</taxon>
        <taxon>Pentapetalae</taxon>
        <taxon>rosids</taxon>
        <taxon>fabids</taxon>
        <taxon>Fagales</taxon>
        <taxon>Myricaceae</taxon>
        <taxon>Morella</taxon>
    </lineage>
</organism>
<name>A0A6A1WKJ5_9ROSI</name>
<dbReference type="GO" id="GO:0010276">
    <property type="term" value="F:phytol kinase activity"/>
    <property type="evidence" value="ECO:0007669"/>
    <property type="project" value="UniProtKB-EC"/>
</dbReference>
<keyword evidence="8" id="KW-0809">Transit peptide</keyword>
<feature type="transmembrane region" description="Helical" evidence="14">
    <location>
        <begin position="147"/>
        <end position="168"/>
    </location>
</feature>
<comment type="pathway">
    <text evidence="11">Cofactor biosynthesis; tocopherol biosynthesis.</text>
</comment>
<comment type="subcellular location">
    <subcellularLocation>
        <location evidence="1">Plastid</location>
        <location evidence="1">Chloroplast membrane</location>
        <topology evidence="1">Multi-pass membrane protein</topology>
    </subcellularLocation>
</comment>
<reference evidence="15 16" key="1">
    <citation type="journal article" date="2019" name="Plant Biotechnol. J.">
        <title>The red bayberry genome and genetic basis of sex determination.</title>
        <authorList>
            <person name="Jia H.M."/>
            <person name="Jia H.J."/>
            <person name="Cai Q.L."/>
            <person name="Wang Y."/>
            <person name="Zhao H.B."/>
            <person name="Yang W.F."/>
            <person name="Wang G.Y."/>
            <person name="Li Y.H."/>
            <person name="Zhan D.L."/>
            <person name="Shen Y.T."/>
            <person name="Niu Q.F."/>
            <person name="Chang L."/>
            <person name="Qiu J."/>
            <person name="Zhao L."/>
            <person name="Xie H.B."/>
            <person name="Fu W.Y."/>
            <person name="Jin J."/>
            <person name="Li X.W."/>
            <person name="Jiao Y."/>
            <person name="Zhou C.C."/>
            <person name="Tu T."/>
            <person name="Chai C.Y."/>
            <person name="Gao J.L."/>
            <person name="Fan L.J."/>
            <person name="van de Weg E."/>
            <person name="Wang J.Y."/>
            <person name="Gao Z.S."/>
        </authorList>
    </citation>
    <scope>NUCLEOTIDE SEQUENCE [LARGE SCALE GENOMIC DNA]</scope>
    <source>
        <tissue evidence="15">Leaves</tissue>
    </source>
</reference>
<comment type="catalytic activity">
    <reaction evidence="13">
        <text>phytol + CTP = phytyl phosphate + CDP + H(+)</text>
        <dbReference type="Rhea" id="RHEA:38055"/>
        <dbReference type="ChEBI" id="CHEBI:15378"/>
        <dbReference type="ChEBI" id="CHEBI:17327"/>
        <dbReference type="ChEBI" id="CHEBI:37563"/>
        <dbReference type="ChEBI" id="CHEBI:58069"/>
        <dbReference type="ChEBI" id="CHEBI:75483"/>
        <dbReference type="EC" id="2.7.1.182"/>
    </reaction>
</comment>
<feature type="transmembrane region" description="Helical" evidence="14">
    <location>
        <begin position="346"/>
        <end position="363"/>
    </location>
</feature>
<keyword evidence="9 14" id="KW-1133">Transmembrane helix</keyword>